<proteinExistence type="predicted"/>
<comment type="caution">
    <text evidence="1">The sequence shown here is derived from an EMBL/GenBank/DDBJ whole genome shotgun (WGS) entry which is preliminary data.</text>
</comment>
<gene>
    <name evidence="1" type="ORF">CMUS01_03012</name>
</gene>
<protein>
    <submittedName>
        <fullName evidence="1">Uncharacterized protein</fullName>
    </submittedName>
</protein>
<dbReference type="AlphaFoldDB" id="A0A8H6NTX4"/>
<evidence type="ECO:0000313" key="1">
    <source>
        <dbReference type="EMBL" id="KAF6842545.1"/>
    </source>
</evidence>
<dbReference type="EMBL" id="WIGM01000068">
    <property type="protein sequence ID" value="KAF6842545.1"/>
    <property type="molecule type" value="Genomic_DNA"/>
</dbReference>
<name>A0A8H6NTX4_9PEZI</name>
<keyword evidence="2" id="KW-1185">Reference proteome</keyword>
<accession>A0A8H6NTX4</accession>
<reference evidence="1" key="1">
    <citation type="journal article" date="2020" name="Phytopathology">
        <title>Genome Sequence Resources of Colletotrichum truncatum, C. plurivorum, C. musicola, and C. sojae: Four Species Pathogenic to Soybean (Glycine max).</title>
        <authorList>
            <person name="Rogerio F."/>
            <person name="Boufleur T.R."/>
            <person name="Ciampi-Guillardi M."/>
            <person name="Sukno S.A."/>
            <person name="Thon M.R."/>
            <person name="Massola Junior N.S."/>
            <person name="Baroncelli R."/>
        </authorList>
    </citation>
    <scope>NUCLEOTIDE SEQUENCE</scope>
    <source>
        <strain evidence="1">LFN0074</strain>
    </source>
</reference>
<evidence type="ECO:0000313" key="2">
    <source>
        <dbReference type="Proteomes" id="UP000639643"/>
    </source>
</evidence>
<sequence length="79" mass="8945">MRRRPSRVQAGLNRLRVEAVPLLIRQNGLDGRERARERAKGETVSPVPRWLLADRRHLPKLPEKGGTWRAANQTAGTTV</sequence>
<dbReference type="Proteomes" id="UP000639643">
    <property type="component" value="Unassembled WGS sequence"/>
</dbReference>
<organism evidence="1 2">
    <name type="scientific">Colletotrichum musicola</name>
    <dbReference type="NCBI Taxonomy" id="2175873"/>
    <lineage>
        <taxon>Eukaryota</taxon>
        <taxon>Fungi</taxon>
        <taxon>Dikarya</taxon>
        <taxon>Ascomycota</taxon>
        <taxon>Pezizomycotina</taxon>
        <taxon>Sordariomycetes</taxon>
        <taxon>Hypocreomycetidae</taxon>
        <taxon>Glomerellales</taxon>
        <taxon>Glomerellaceae</taxon>
        <taxon>Colletotrichum</taxon>
        <taxon>Colletotrichum orchidearum species complex</taxon>
    </lineage>
</organism>